<organism evidence="2 3">
    <name type="scientific">Paenibacillus amylolyticus</name>
    <dbReference type="NCBI Taxonomy" id="1451"/>
    <lineage>
        <taxon>Bacteria</taxon>
        <taxon>Bacillati</taxon>
        <taxon>Bacillota</taxon>
        <taxon>Bacilli</taxon>
        <taxon>Bacillales</taxon>
        <taxon>Paenibacillaceae</taxon>
        <taxon>Paenibacillus</taxon>
    </lineage>
</organism>
<accession>A0AAP5H7K4</accession>
<gene>
    <name evidence="2" type="ORF">J2W91_004729</name>
</gene>
<feature type="region of interest" description="Disordered" evidence="1">
    <location>
        <begin position="1"/>
        <end position="22"/>
    </location>
</feature>
<evidence type="ECO:0000313" key="3">
    <source>
        <dbReference type="Proteomes" id="UP001254832"/>
    </source>
</evidence>
<dbReference type="Proteomes" id="UP001254832">
    <property type="component" value="Unassembled WGS sequence"/>
</dbReference>
<sequence>MTLNSDSTWAAKADNENMPNSTGLLNDLGSYITIRITSGL</sequence>
<evidence type="ECO:0000313" key="2">
    <source>
        <dbReference type="EMBL" id="MDR6726223.1"/>
    </source>
</evidence>
<evidence type="ECO:0000256" key="1">
    <source>
        <dbReference type="SAM" id="MobiDB-lite"/>
    </source>
</evidence>
<protein>
    <submittedName>
        <fullName evidence="2">Uncharacterized protein</fullName>
    </submittedName>
</protein>
<proteinExistence type="predicted"/>
<dbReference type="AlphaFoldDB" id="A0AAP5H7K4"/>
<dbReference type="EMBL" id="JAVDTR010000015">
    <property type="protein sequence ID" value="MDR6726223.1"/>
    <property type="molecule type" value="Genomic_DNA"/>
</dbReference>
<name>A0AAP5H7K4_PAEAM</name>
<comment type="caution">
    <text evidence="2">The sequence shown here is derived from an EMBL/GenBank/DDBJ whole genome shotgun (WGS) entry which is preliminary data.</text>
</comment>
<dbReference type="RefSeq" id="WP_310144262.1">
    <property type="nucleotide sequence ID" value="NZ_JAVDTR010000015.1"/>
</dbReference>
<reference evidence="2" key="1">
    <citation type="submission" date="2023-07" db="EMBL/GenBank/DDBJ databases">
        <title>Sorghum-associated microbial communities from plants grown in Nebraska, USA.</title>
        <authorList>
            <person name="Schachtman D."/>
        </authorList>
    </citation>
    <scope>NUCLEOTIDE SEQUENCE</scope>
    <source>
        <strain evidence="2">BE80</strain>
    </source>
</reference>